<comment type="caution">
    <text evidence="2">The sequence shown here is derived from an EMBL/GenBank/DDBJ whole genome shotgun (WGS) entry which is preliminary data.</text>
</comment>
<dbReference type="AlphaFoldDB" id="A0A5P0ZZL4"/>
<gene>
    <name evidence="2" type="ORF">FHL05_10700</name>
</gene>
<reference evidence="2 3" key="1">
    <citation type="journal article" date="2019" name="Syst. Appl. Microbiol.">
        <title>Polyphasic characterization of two novel Lactobacillus spp. isolated from blown salami packages: Description of Lactobacillus halodurans sp. nov. and Lactobacillus salsicarnum sp. nov.</title>
        <authorList>
            <person name="Schuster J.A."/>
            <person name="Klingl A."/>
            <person name="Vogel R.F."/>
            <person name="Ehrmann M.A."/>
        </authorList>
    </citation>
    <scope>NUCLEOTIDE SEQUENCE [LARGE SCALE GENOMIC DNA]</scope>
    <source>
        <strain evidence="2 3">TMW 1.1920</strain>
    </source>
</reference>
<name>A0A5P0ZZL4_9LACO</name>
<evidence type="ECO:0000256" key="1">
    <source>
        <dbReference type="SAM" id="MobiDB-lite"/>
    </source>
</evidence>
<dbReference type="OrthoDB" id="2328082at2"/>
<feature type="compositionally biased region" description="Basic and acidic residues" evidence="1">
    <location>
        <begin position="102"/>
        <end position="118"/>
    </location>
</feature>
<sequence length="257" mass="27802">MALTRTKTIYINGTSKDGDRILGNFNASLSENGQMSINETVSESTNLDTVEADFNEFRELAKNELKKFNGQDTETNVSSDESGDKEVAATTSDNKPAGAITKADDKPETDVSNDKSVDKAVATTSDNEVVKDNKPVDAIAKADDKPETDVPDETKTSDVKDSEEPKQPISSEEVKKPASSEEVKQPVSNEETKQPSSPVSPVSPVASEETKQPVVNEETKQPAESEEIKQPASSEEVKVSDVKDGENADESNQLRHQ</sequence>
<feature type="compositionally biased region" description="Polar residues" evidence="1">
    <location>
        <begin position="70"/>
        <end position="80"/>
    </location>
</feature>
<feature type="compositionally biased region" description="Basic and acidic residues" evidence="1">
    <location>
        <begin position="217"/>
        <end position="246"/>
    </location>
</feature>
<evidence type="ECO:0000313" key="3">
    <source>
        <dbReference type="Proteomes" id="UP000371423"/>
    </source>
</evidence>
<feature type="region of interest" description="Disordered" evidence="1">
    <location>
        <begin position="64"/>
        <end position="257"/>
    </location>
</feature>
<protein>
    <submittedName>
        <fullName evidence="2">Uncharacterized protein</fullName>
    </submittedName>
</protein>
<accession>A0A5P0ZZL4</accession>
<dbReference type="RefSeq" id="WP_153522667.1">
    <property type="nucleotide sequence ID" value="NZ_VDFO01000045.1"/>
</dbReference>
<organism evidence="2 3">
    <name type="scientific">Companilactobacillus halodurans</name>
    <dbReference type="NCBI Taxonomy" id="2584183"/>
    <lineage>
        <taxon>Bacteria</taxon>
        <taxon>Bacillati</taxon>
        <taxon>Bacillota</taxon>
        <taxon>Bacilli</taxon>
        <taxon>Lactobacillales</taxon>
        <taxon>Lactobacillaceae</taxon>
        <taxon>Companilactobacillus</taxon>
    </lineage>
</organism>
<feature type="compositionally biased region" description="Basic and acidic residues" evidence="1">
    <location>
        <begin position="128"/>
        <end position="184"/>
    </location>
</feature>
<evidence type="ECO:0000313" key="2">
    <source>
        <dbReference type="EMBL" id="MQS98325.1"/>
    </source>
</evidence>
<keyword evidence="3" id="KW-1185">Reference proteome</keyword>
<dbReference type="Proteomes" id="UP000371423">
    <property type="component" value="Unassembled WGS sequence"/>
</dbReference>
<feature type="compositionally biased region" description="Low complexity" evidence="1">
    <location>
        <begin position="195"/>
        <end position="205"/>
    </location>
</feature>
<proteinExistence type="predicted"/>
<dbReference type="EMBL" id="VDFO01000045">
    <property type="protein sequence ID" value="MQS98325.1"/>
    <property type="molecule type" value="Genomic_DNA"/>
</dbReference>